<feature type="transmembrane region" description="Helical" evidence="9">
    <location>
        <begin position="263"/>
        <end position="295"/>
    </location>
</feature>
<reference evidence="11 12" key="1">
    <citation type="submission" date="2022-05" db="EMBL/GenBank/DDBJ databases">
        <authorList>
            <consortium name="Genoscope - CEA"/>
            <person name="William W."/>
        </authorList>
    </citation>
    <scope>NUCLEOTIDE SEQUENCE [LARGE SCALE GENOMIC DNA]</scope>
</reference>
<gene>
    <name evidence="11" type="ORF">PMEA_00011384</name>
</gene>
<dbReference type="GO" id="GO:0022841">
    <property type="term" value="F:potassium ion leak channel activity"/>
    <property type="evidence" value="ECO:0007669"/>
    <property type="project" value="TreeGrafter"/>
</dbReference>
<keyword evidence="2 8" id="KW-0813">Transport</keyword>
<organism evidence="11 12">
    <name type="scientific">Pocillopora meandrina</name>
    <dbReference type="NCBI Taxonomy" id="46732"/>
    <lineage>
        <taxon>Eukaryota</taxon>
        <taxon>Metazoa</taxon>
        <taxon>Cnidaria</taxon>
        <taxon>Anthozoa</taxon>
        <taxon>Hexacorallia</taxon>
        <taxon>Scleractinia</taxon>
        <taxon>Astrocoeniina</taxon>
        <taxon>Pocilloporidae</taxon>
        <taxon>Pocillopora</taxon>
    </lineage>
</organism>
<feature type="transmembrane region" description="Helical" evidence="9">
    <location>
        <begin position="114"/>
        <end position="132"/>
    </location>
</feature>
<dbReference type="InterPro" id="IPR013099">
    <property type="entry name" value="K_chnl_dom"/>
</dbReference>
<keyword evidence="7 8" id="KW-0407">Ion channel</keyword>
<keyword evidence="4 9" id="KW-1133">Transmembrane helix</keyword>
<keyword evidence="5 8" id="KW-0406">Ion transport</keyword>
<dbReference type="Proteomes" id="UP001159428">
    <property type="component" value="Unassembled WGS sequence"/>
</dbReference>
<dbReference type="Gene3D" id="1.10.287.70">
    <property type="match status" value="3"/>
</dbReference>
<dbReference type="GO" id="GO:0015271">
    <property type="term" value="F:outward rectifier potassium channel activity"/>
    <property type="evidence" value="ECO:0007669"/>
    <property type="project" value="TreeGrafter"/>
</dbReference>
<keyword evidence="3 8" id="KW-0812">Transmembrane</keyword>
<dbReference type="SUPFAM" id="SSF81324">
    <property type="entry name" value="Voltage-gated potassium channels"/>
    <property type="match status" value="3"/>
</dbReference>
<dbReference type="EMBL" id="CALNXJ010000020">
    <property type="protein sequence ID" value="CAH3124609.1"/>
    <property type="molecule type" value="Genomic_DNA"/>
</dbReference>
<accession>A0AAU9WT63</accession>
<dbReference type="Pfam" id="PF07885">
    <property type="entry name" value="Ion_trans_2"/>
    <property type="match status" value="1"/>
</dbReference>
<evidence type="ECO:0000256" key="5">
    <source>
        <dbReference type="ARBA" id="ARBA00023065"/>
    </source>
</evidence>
<dbReference type="GO" id="GO:0005886">
    <property type="term" value="C:plasma membrane"/>
    <property type="evidence" value="ECO:0007669"/>
    <property type="project" value="TreeGrafter"/>
</dbReference>
<evidence type="ECO:0000313" key="12">
    <source>
        <dbReference type="Proteomes" id="UP001159428"/>
    </source>
</evidence>
<dbReference type="InterPro" id="IPR003280">
    <property type="entry name" value="2pore_dom_K_chnl"/>
</dbReference>
<sequence>MFSPFIDYLSITSKDIAAFCSNLCICEFHAWIFTIIEQRSELANNGMERMLKDLKADIEIKFNITDNEFDSFVRRAAVAMTTEDEKDWNFWNSLDFVFTAITTIGKGWSFMTSLYAWFTTFTTIGFGGYVPFEALQRKLDQGESILTENMHPLLRKALLRVVLFYGYGLLVAWIFTLIESQEETRQLKMKRIFQELRTEITLKYKVNMSDIDFESFVRKASTGVTAGEELDWTFLNSCAYVFAALTTIGYGHITPKTSLGQGVTIITCLLGIPIAMLAFKTLGELCATFFTFLVIKTETIALRRTELKHLKKKTFFVACLLLIVLITLASVSTIFLEHWTFMEGLYAWFTTFTTIGFGDYVLFRSYSIKLAQGDISTTSLLLKGLTFAVPYIVGLSLMSCILTCLVDSVDQIRHFRDRCWSCCPSLIFHVKRVFCYVSQGDISEGRNHEENESCHV</sequence>
<dbReference type="PANTHER" id="PTHR11003">
    <property type="entry name" value="POTASSIUM CHANNEL, SUBFAMILY K"/>
    <property type="match status" value="1"/>
</dbReference>
<comment type="similarity">
    <text evidence="8">Belongs to the two pore domain potassium channel (TC 1.A.1.8) family.</text>
</comment>
<protein>
    <recommendedName>
        <fullName evidence="10">Potassium channel domain-containing protein</fullName>
    </recommendedName>
</protein>
<proteinExistence type="inferred from homology"/>
<evidence type="ECO:0000256" key="4">
    <source>
        <dbReference type="ARBA" id="ARBA00022989"/>
    </source>
</evidence>
<dbReference type="PANTHER" id="PTHR11003:SF345">
    <property type="entry name" value="TWIK FAMILY OF POTASSIUM CHANNELS PROTEIN 18"/>
    <property type="match status" value="1"/>
</dbReference>
<name>A0AAU9WT63_9CNID</name>
<evidence type="ECO:0000256" key="3">
    <source>
        <dbReference type="ARBA" id="ARBA00022692"/>
    </source>
</evidence>
<feature type="transmembrane region" description="Helical" evidence="9">
    <location>
        <begin position="345"/>
        <end position="363"/>
    </location>
</feature>
<evidence type="ECO:0000259" key="10">
    <source>
        <dbReference type="Pfam" id="PF07885"/>
    </source>
</evidence>
<keyword evidence="6 9" id="KW-0472">Membrane</keyword>
<evidence type="ECO:0000256" key="9">
    <source>
        <dbReference type="SAM" id="Phobius"/>
    </source>
</evidence>
<comment type="caution">
    <text evidence="11">The sequence shown here is derived from an EMBL/GenBank/DDBJ whole genome shotgun (WGS) entry which is preliminary data.</text>
</comment>
<evidence type="ECO:0000256" key="1">
    <source>
        <dbReference type="ARBA" id="ARBA00004141"/>
    </source>
</evidence>
<feature type="transmembrane region" description="Helical" evidence="9">
    <location>
        <begin position="157"/>
        <end position="178"/>
    </location>
</feature>
<feature type="transmembrane region" description="Helical" evidence="9">
    <location>
        <begin position="232"/>
        <end position="251"/>
    </location>
</feature>
<feature type="domain" description="Potassium channel" evidence="10">
    <location>
        <begin position="231"/>
        <end position="285"/>
    </location>
</feature>
<evidence type="ECO:0000256" key="8">
    <source>
        <dbReference type="RuleBase" id="RU003857"/>
    </source>
</evidence>
<feature type="transmembrane region" description="Helical" evidence="9">
    <location>
        <begin position="384"/>
        <end position="409"/>
    </location>
</feature>
<dbReference type="PRINTS" id="PR01333">
    <property type="entry name" value="2POREKCHANEL"/>
</dbReference>
<dbReference type="GO" id="GO:0030322">
    <property type="term" value="P:stabilization of membrane potential"/>
    <property type="evidence" value="ECO:0007669"/>
    <property type="project" value="TreeGrafter"/>
</dbReference>
<evidence type="ECO:0000256" key="6">
    <source>
        <dbReference type="ARBA" id="ARBA00023136"/>
    </source>
</evidence>
<feature type="transmembrane region" description="Helical" evidence="9">
    <location>
        <begin position="315"/>
        <end position="339"/>
    </location>
</feature>
<keyword evidence="12" id="KW-1185">Reference proteome</keyword>
<comment type="subcellular location">
    <subcellularLocation>
        <location evidence="1">Membrane</location>
        <topology evidence="1">Multi-pass membrane protein</topology>
    </subcellularLocation>
</comment>
<evidence type="ECO:0000313" key="11">
    <source>
        <dbReference type="EMBL" id="CAH3124609.1"/>
    </source>
</evidence>
<dbReference type="AlphaFoldDB" id="A0AAU9WT63"/>
<evidence type="ECO:0000256" key="2">
    <source>
        <dbReference type="ARBA" id="ARBA00022448"/>
    </source>
</evidence>
<evidence type="ECO:0000256" key="7">
    <source>
        <dbReference type="ARBA" id="ARBA00023303"/>
    </source>
</evidence>